<organism evidence="2 3">
    <name type="scientific">Plantactinospora siamensis</name>
    <dbReference type="NCBI Taxonomy" id="555372"/>
    <lineage>
        <taxon>Bacteria</taxon>
        <taxon>Bacillati</taxon>
        <taxon>Actinomycetota</taxon>
        <taxon>Actinomycetes</taxon>
        <taxon>Micromonosporales</taxon>
        <taxon>Micromonosporaceae</taxon>
        <taxon>Plantactinospora</taxon>
    </lineage>
</organism>
<gene>
    <name evidence="2" type="ORF">ACFFHU_12280</name>
</gene>
<evidence type="ECO:0000313" key="3">
    <source>
        <dbReference type="Proteomes" id="UP001589894"/>
    </source>
</evidence>
<dbReference type="RefSeq" id="WP_377338295.1">
    <property type="nucleotide sequence ID" value="NZ_JBHLUE010000009.1"/>
</dbReference>
<feature type="transmembrane region" description="Helical" evidence="1">
    <location>
        <begin position="6"/>
        <end position="30"/>
    </location>
</feature>
<keyword evidence="3" id="KW-1185">Reference proteome</keyword>
<protein>
    <submittedName>
        <fullName evidence="2">Uncharacterized protein</fullName>
    </submittedName>
</protein>
<name>A0ABV6NXX1_9ACTN</name>
<accession>A0ABV6NXX1</accession>
<sequence length="94" mass="10297">MDKLSWIASWGCLGLGALALLGGAASWLLVRRRFGRAPGWPSQTYQTLLLGCAFALMGLGNLLGGWWLLLVLAGMLTLFALNVPHLRRLLRRHA</sequence>
<keyword evidence="1" id="KW-1133">Transmembrane helix</keyword>
<keyword evidence="1" id="KW-0812">Transmembrane</keyword>
<dbReference type="EMBL" id="JBHLUE010000009">
    <property type="protein sequence ID" value="MFC0564908.1"/>
    <property type="molecule type" value="Genomic_DNA"/>
</dbReference>
<proteinExistence type="predicted"/>
<evidence type="ECO:0000313" key="2">
    <source>
        <dbReference type="EMBL" id="MFC0564908.1"/>
    </source>
</evidence>
<evidence type="ECO:0000256" key="1">
    <source>
        <dbReference type="SAM" id="Phobius"/>
    </source>
</evidence>
<feature type="transmembrane region" description="Helical" evidence="1">
    <location>
        <begin position="66"/>
        <end position="83"/>
    </location>
</feature>
<reference evidence="2 3" key="1">
    <citation type="submission" date="2024-09" db="EMBL/GenBank/DDBJ databases">
        <authorList>
            <person name="Sun Q."/>
            <person name="Mori K."/>
        </authorList>
    </citation>
    <scope>NUCLEOTIDE SEQUENCE [LARGE SCALE GENOMIC DNA]</scope>
    <source>
        <strain evidence="2 3">TBRC 2205</strain>
    </source>
</reference>
<keyword evidence="1" id="KW-0472">Membrane</keyword>
<dbReference type="Proteomes" id="UP001589894">
    <property type="component" value="Unassembled WGS sequence"/>
</dbReference>
<comment type="caution">
    <text evidence="2">The sequence shown here is derived from an EMBL/GenBank/DDBJ whole genome shotgun (WGS) entry which is preliminary data.</text>
</comment>